<dbReference type="Proteomes" id="UP001595719">
    <property type="component" value="Unassembled WGS sequence"/>
</dbReference>
<evidence type="ECO:0000256" key="3">
    <source>
        <dbReference type="ARBA" id="ARBA00022806"/>
    </source>
</evidence>
<name>A0ABV8W3R0_9FLAO</name>
<dbReference type="SMART" id="SM00490">
    <property type="entry name" value="HELICc"/>
    <property type="match status" value="1"/>
</dbReference>
<sequence length="832" mass="98452">MEIEDITLKKIKDNIKKTDFYDAYVKLLIHENNKISDEELKLLFKLSLLFLNFGDQNLKKLGYRIILNYTLIYNDYKPLFDISINLGYIPISKFIEENHLDTSRIENSFFNSFLSSYQDNYKEKNIYLSHGQKKLIKFSNETENNLVLIAPTSYGKSEIIIDKVFKNIKKTICIIVPSKALLAQTKRRLLEHKLANKISRIVTHPEMYKGTEKRFVAVLTQERLLRLLQKNSNLKFDLVLIDEAHNLMKKDNRATLLSQVLLILYKRNEKTLLNFFSPFIADPENLKIPYANYDIEYERNLESIKIENYFVCNLFDQDSRMYMYDQFFNKFLKISDIFFLNEIDILNFYSAKKNIVYLNKPKHIEDFALELSNIKNETKLINEVKNNISDFLHPEYNLLRCIEKGVVYHHGSMPEIVRLYVEETFSSNKNLQFIVTSSTLLEGVNIPAEKIFLLTTKIGRAGFSKSEFKNLTGRICRFRELFGKETGNLRMLMPQIYIIKSKYEWESANPRNFLENKARIDLKMEDEVDNLLLEENIDKLSNEQLEKLHEKLEYLENIEPDTVEVDVEYVKSRIAKLCYKNNVVEFDIKLNERTLVKNLSNKKMTIVNDSLSLINLIYEVFIKDINFLDKKGKDFVDGNRNFKRIEHESAQKFYSKFLDWRCSSASYKEMIGYFISYWKNLPFEKRGHVFVGKTWGEQKRNDTDTKALYINLNIKTESQKINLAIVRIKEEQDFVDYSLMKFIEILNDLGMINKDFYEKLKYCSSDKRIITLMKNGFSLELAKCIINDEYSDLINIDVSNDQIKIHEAIIERMETNMENKILIFEIKYHIHY</sequence>
<evidence type="ECO:0000313" key="7">
    <source>
        <dbReference type="Proteomes" id="UP001595719"/>
    </source>
</evidence>
<protein>
    <submittedName>
        <fullName evidence="6">DEAD/DEAH box helicase</fullName>
    </submittedName>
</protein>
<keyword evidence="3 6" id="KW-0347">Helicase</keyword>
<dbReference type="InterPro" id="IPR027417">
    <property type="entry name" value="P-loop_NTPase"/>
</dbReference>
<proteinExistence type="predicted"/>
<dbReference type="GO" id="GO:0004386">
    <property type="term" value="F:helicase activity"/>
    <property type="evidence" value="ECO:0007669"/>
    <property type="project" value="UniProtKB-KW"/>
</dbReference>
<dbReference type="Gene3D" id="3.40.50.300">
    <property type="entry name" value="P-loop containing nucleotide triphosphate hydrolases"/>
    <property type="match status" value="2"/>
</dbReference>
<keyword evidence="7" id="KW-1185">Reference proteome</keyword>
<evidence type="ECO:0000313" key="6">
    <source>
        <dbReference type="EMBL" id="MFC4390750.1"/>
    </source>
</evidence>
<evidence type="ECO:0000259" key="5">
    <source>
        <dbReference type="PROSITE" id="PS51192"/>
    </source>
</evidence>
<dbReference type="EMBL" id="JBHSCO010000002">
    <property type="protein sequence ID" value="MFC4390750.1"/>
    <property type="molecule type" value="Genomic_DNA"/>
</dbReference>
<gene>
    <name evidence="6" type="ORF">ACFOY0_07080</name>
</gene>
<dbReference type="InterPro" id="IPR011545">
    <property type="entry name" value="DEAD/DEAH_box_helicase_dom"/>
</dbReference>
<reference evidence="7" key="1">
    <citation type="journal article" date="2019" name="Int. J. Syst. Evol. Microbiol.">
        <title>The Global Catalogue of Microorganisms (GCM) 10K type strain sequencing project: providing services to taxonomists for standard genome sequencing and annotation.</title>
        <authorList>
            <consortium name="The Broad Institute Genomics Platform"/>
            <consortium name="The Broad Institute Genome Sequencing Center for Infectious Disease"/>
            <person name="Wu L."/>
            <person name="Ma J."/>
        </authorList>
    </citation>
    <scope>NUCLEOTIDE SEQUENCE [LARGE SCALE GENOMIC DNA]</scope>
    <source>
        <strain evidence="7">CGMCC 1.15345</strain>
    </source>
</reference>
<organism evidence="6 7">
    <name type="scientific">Flavobacterium quisquiliarum</name>
    <dbReference type="NCBI Taxonomy" id="1834436"/>
    <lineage>
        <taxon>Bacteria</taxon>
        <taxon>Pseudomonadati</taxon>
        <taxon>Bacteroidota</taxon>
        <taxon>Flavobacteriia</taxon>
        <taxon>Flavobacteriales</taxon>
        <taxon>Flavobacteriaceae</taxon>
        <taxon>Flavobacterium</taxon>
    </lineage>
</organism>
<dbReference type="InterPro" id="IPR050474">
    <property type="entry name" value="Hel308_SKI2-like"/>
</dbReference>
<dbReference type="PANTHER" id="PTHR47961">
    <property type="entry name" value="DNA POLYMERASE THETA, PUTATIVE (AFU_ORTHOLOGUE AFUA_1G05260)-RELATED"/>
    <property type="match status" value="1"/>
</dbReference>
<keyword evidence="4" id="KW-0067">ATP-binding</keyword>
<comment type="caution">
    <text evidence="6">The sequence shown here is derived from an EMBL/GenBank/DDBJ whole genome shotgun (WGS) entry which is preliminary data.</text>
</comment>
<dbReference type="InterPro" id="IPR001650">
    <property type="entry name" value="Helicase_C-like"/>
</dbReference>
<dbReference type="Pfam" id="PF00270">
    <property type="entry name" value="DEAD"/>
    <property type="match status" value="1"/>
</dbReference>
<evidence type="ECO:0000256" key="4">
    <source>
        <dbReference type="ARBA" id="ARBA00022840"/>
    </source>
</evidence>
<evidence type="ECO:0000256" key="2">
    <source>
        <dbReference type="ARBA" id="ARBA00022801"/>
    </source>
</evidence>
<keyword evidence="2" id="KW-0378">Hydrolase</keyword>
<keyword evidence="1" id="KW-0547">Nucleotide-binding</keyword>
<evidence type="ECO:0000256" key="1">
    <source>
        <dbReference type="ARBA" id="ARBA00022741"/>
    </source>
</evidence>
<dbReference type="RefSeq" id="WP_179005470.1">
    <property type="nucleotide sequence ID" value="NZ_JBHSCO010000002.1"/>
</dbReference>
<feature type="domain" description="Helicase ATP-binding" evidence="5">
    <location>
        <begin position="137"/>
        <end position="279"/>
    </location>
</feature>
<dbReference type="PANTHER" id="PTHR47961:SF6">
    <property type="entry name" value="DNA-DIRECTED DNA POLYMERASE"/>
    <property type="match status" value="1"/>
</dbReference>
<dbReference type="SMART" id="SM00487">
    <property type="entry name" value="DEXDc"/>
    <property type="match status" value="1"/>
</dbReference>
<dbReference type="PROSITE" id="PS51192">
    <property type="entry name" value="HELICASE_ATP_BIND_1"/>
    <property type="match status" value="1"/>
</dbReference>
<dbReference type="InterPro" id="IPR014001">
    <property type="entry name" value="Helicase_ATP-bd"/>
</dbReference>
<accession>A0ABV8W3R0</accession>
<dbReference type="SUPFAM" id="SSF52540">
    <property type="entry name" value="P-loop containing nucleoside triphosphate hydrolases"/>
    <property type="match status" value="1"/>
</dbReference>